<reference evidence="9" key="2">
    <citation type="submission" date="2020-09" db="EMBL/GenBank/DDBJ databases">
        <authorList>
            <person name="Sun Q."/>
            <person name="Ohkuma M."/>
        </authorList>
    </citation>
    <scope>NUCLEOTIDE SEQUENCE</scope>
    <source>
        <strain evidence="9">JCM 3172</strain>
    </source>
</reference>
<dbReference type="InterPro" id="IPR010737">
    <property type="entry name" value="4-carb_acid_sugar_kinase_N"/>
</dbReference>
<evidence type="ECO:0000256" key="6">
    <source>
        <dbReference type="ARBA" id="ARBA00023277"/>
    </source>
</evidence>
<proteinExistence type="inferred from homology"/>
<evidence type="ECO:0000256" key="3">
    <source>
        <dbReference type="ARBA" id="ARBA00022741"/>
    </source>
</evidence>
<protein>
    <submittedName>
        <fullName evidence="9">Membrane protein</fullName>
    </submittedName>
</protein>
<reference evidence="9" key="1">
    <citation type="journal article" date="2014" name="Int. J. Syst. Evol. Microbiol.">
        <title>Complete genome sequence of Corynebacterium casei LMG S-19264T (=DSM 44701T), isolated from a smear-ripened cheese.</title>
        <authorList>
            <consortium name="US DOE Joint Genome Institute (JGI-PGF)"/>
            <person name="Walter F."/>
            <person name="Albersmeier A."/>
            <person name="Kalinowski J."/>
            <person name="Ruckert C."/>
        </authorList>
    </citation>
    <scope>NUCLEOTIDE SEQUENCE</scope>
    <source>
        <strain evidence="9">JCM 3172</strain>
    </source>
</reference>
<organism evidence="9 10">
    <name type="scientific">Streptomyces purpureus</name>
    <dbReference type="NCBI Taxonomy" id="1951"/>
    <lineage>
        <taxon>Bacteria</taxon>
        <taxon>Bacillati</taxon>
        <taxon>Actinomycetota</taxon>
        <taxon>Actinomycetes</taxon>
        <taxon>Kitasatosporales</taxon>
        <taxon>Streptomycetaceae</taxon>
        <taxon>Streptomyces</taxon>
    </lineage>
</organism>
<name>A0A918GXE9_9ACTN</name>
<evidence type="ECO:0000313" key="9">
    <source>
        <dbReference type="EMBL" id="GGT17051.1"/>
    </source>
</evidence>
<comment type="caution">
    <text evidence="9">The sequence shown here is derived from an EMBL/GenBank/DDBJ whole genome shotgun (WGS) entry which is preliminary data.</text>
</comment>
<sequence>MTHPVTDASHPAGPAPSAVAVLADDLTSAGDGAAPFRAAGHEARLLLCDPPSFAAQVFPPLGTGVTALDLGTRVLDEAQAAHRTGEAAGALAAADLLVKTVDSTLRGHLASEVRAAWAGSGRRAVVLAPAFPAEGRVTVGGVQFVRGVPVHESEFARDPVHPVTCSDLSLLFPDAVLVGPDRLAGLPQLIDEGGLFVCCAVRDEDLDALVASVTEPEAVLWVGSPGLAAALARRRIRTPAATPPTLTPALRPLVVVGSANPSSLRQLDLLHDRSGADGATVTADPGQAVTALRRMTTSVRTLRMPAARHDPATARILARSLADAACALVESSDADALVLTGGETAVTVLTALGAAGIRLVDEPEPGVARGLLTGLGGTRGPDTVPVLIKAGGFGDDGTLLRLAEIAAHPHGRRGSTDAADRGGRR</sequence>
<keyword evidence="4" id="KW-0418">Kinase</keyword>
<keyword evidence="3" id="KW-0547">Nucleotide-binding</keyword>
<feature type="domain" description="Four-carbon acid sugar kinase N-terminal" evidence="7">
    <location>
        <begin position="20"/>
        <end position="231"/>
    </location>
</feature>
<dbReference type="SUPFAM" id="SSF142764">
    <property type="entry name" value="YgbK-like"/>
    <property type="match status" value="1"/>
</dbReference>
<keyword evidence="10" id="KW-1185">Reference proteome</keyword>
<evidence type="ECO:0000256" key="5">
    <source>
        <dbReference type="ARBA" id="ARBA00022840"/>
    </source>
</evidence>
<evidence type="ECO:0000256" key="4">
    <source>
        <dbReference type="ARBA" id="ARBA00022777"/>
    </source>
</evidence>
<feature type="domain" description="Four-carbon acid sugar kinase nucleotide binding" evidence="8">
    <location>
        <begin position="253"/>
        <end position="399"/>
    </location>
</feature>
<dbReference type="Proteomes" id="UP000619486">
    <property type="component" value="Unassembled WGS sequence"/>
</dbReference>
<dbReference type="GO" id="GO:0016301">
    <property type="term" value="F:kinase activity"/>
    <property type="evidence" value="ECO:0007669"/>
    <property type="project" value="UniProtKB-KW"/>
</dbReference>
<gene>
    <name evidence="9" type="ORF">GCM10014713_07530</name>
</gene>
<dbReference type="EMBL" id="BMQQ01000001">
    <property type="protein sequence ID" value="GGT17051.1"/>
    <property type="molecule type" value="Genomic_DNA"/>
</dbReference>
<dbReference type="RefSeq" id="WP_189199783.1">
    <property type="nucleotide sequence ID" value="NZ_BMQQ01000001.1"/>
</dbReference>
<keyword evidence="6" id="KW-0119">Carbohydrate metabolism</keyword>
<dbReference type="Pfam" id="PF07005">
    <property type="entry name" value="SBD_N"/>
    <property type="match status" value="1"/>
</dbReference>
<dbReference type="Gene3D" id="3.40.50.10840">
    <property type="entry name" value="Putative sugar-binding, N-terminal domain"/>
    <property type="match status" value="1"/>
</dbReference>
<dbReference type="Gene3D" id="3.40.980.20">
    <property type="entry name" value="Four-carbon acid sugar kinase, nucleotide binding domain"/>
    <property type="match status" value="1"/>
</dbReference>
<dbReference type="AlphaFoldDB" id="A0A918GXE9"/>
<accession>A0A918GXE9</accession>
<evidence type="ECO:0000259" key="7">
    <source>
        <dbReference type="Pfam" id="PF07005"/>
    </source>
</evidence>
<keyword evidence="5" id="KW-0067">ATP-binding</keyword>
<dbReference type="GO" id="GO:0005524">
    <property type="term" value="F:ATP binding"/>
    <property type="evidence" value="ECO:0007669"/>
    <property type="project" value="UniProtKB-KW"/>
</dbReference>
<dbReference type="InterPro" id="IPR037051">
    <property type="entry name" value="4-carb_acid_sugar_kinase_N_sf"/>
</dbReference>
<dbReference type="Pfam" id="PF17042">
    <property type="entry name" value="NBD_C"/>
    <property type="match status" value="1"/>
</dbReference>
<comment type="similarity">
    <text evidence="1">Belongs to the four-carbon acid sugar kinase family.</text>
</comment>
<evidence type="ECO:0000313" key="10">
    <source>
        <dbReference type="Proteomes" id="UP000619486"/>
    </source>
</evidence>
<dbReference type="InterPro" id="IPR031475">
    <property type="entry name" value="NBD_C"/>
</dbReference>
<evidence type="ECO:0000256" key="1">
    <source>
        <dbReference type="ARBA" id="ARBA00005715"/>
    </source>
</evidence>
<dbReference type="InterPro" id="IPR042213">
    <property type="entry name" value="NBD_C_sf"/>
</dbReference>
<evidence type="ECO:0000259" key="8">
    <source>
        <dbReference type="Pfam" id="PF17042"/>
    </source>
</evidence>
<keyword evidence="2" id="KW-0808">Transferase</keyword>
<evidence type="ECO:0000256" key="2">
    <source>
        <dbReference type="ARBA" id="ARBA00022679"/>
    </source>
</evidence>